<reference evidence="8" key="1">
    <citation type="submission" date="2016-06" db="UniProtKB">
        <authorList>
            <consortium name="WormBaseParasite"/>
        </authorList>
    </citation>
    <scope>IDENTIFICATION</scope>
</reference>
<dbReference type="AlphaFoldDB" id="A0A183SLA2"/>
<evidence type="ECO:0000313" key="8">
    <source>
        <dbReference type="WBParaSite" id="SSLN_0000516301-mRNA-1"/>
    </source>
</evidence>
<dbReference type="STRING" id="70667.A0A183SLA2"/>
<gene>
    <name evidence="6" type="ORF">SSLN_LOCUS5000</name>
</gene>
<dbReference type="SMART" id="SM01175">
    <property type="entry name" value="DUF4206"/>
    <property type="match status" value="1"/>
</dbReference>
<dbReference type="PANTHER" id="PTHR12326:SF3">
    <property type="entry name" value="DIFFERENTIALLY EXPRESSED IN FDCP 8 HOMOLOG"/>
    <property type="match status" value="1"/>
</dbReference>
<dbReference type="OrthoDB" id="10067503at2759"/>
<organism evidence="8">
    <name type="scientific">Schistocephalus solidus</name>
    <name type="common">Tapeworm</name>
    <dbReference type="NCBI Taxonomy" id="70667"/>
    <lineage>
        <taxon>Eukaryota</taxon>
        <taxon>Metazoa</taxon>
        <taxon>Spiralia</taxon>
        <taxon>Lophotrochozoa</taxon>
        <taxon>Platyhelminthes</taxon>
        <taxon>Cestoda</taxon>
        <taxon>Eucestoda</taxon>
        <taxon>Diphyllobothriidea</taxon>
        <taxon>Diphyllobothriidae</taxon>
        <taxon>Schistocephalus</taxon>
    </lineage>
</organism>
<keyword evidence="7" id="KW-1185">Reference proteome</keyword>
<protein>
    <submittedName>
        <fullName evidence="8">DUF4206 domain-containing protein</fullName>
    </submittedName>
</protein>
<evidence type="ECO:0000256" key="1">
    <source>
        <dbReference type="ARBA" id="ARBA00022723"/>
    </source>
</evidence>
<dbReference type="Proteomes" id="UP000275846">
    <property type="component" value="Unassembled WGS sequence"/>
</dbReference>
<keyword evidence="4" id="KW-0862">Zinc</keyword>
<keyword evidence="3" id="KW-0863">Zinc-finger</keyword>
<dbReference type="PANTHER" id="PTHR12326">
    <property type="entry name" value="PLECKSTRIN HOMOLOGY DOMAIN CONTAINING PROTEIN"/>
    <property type="match status" value="1"/>
</dbReference>
<proteinExistence type="predicted"/>
<dbReference type="GO" id="GO:0008270">
    <property type="term" value="F:zinc ion binding"/>
    <property type="evidence" value="ECO:0007669"/>
    <property type="project" value="UniProtKB-KW"/>
</dbReference>
<evidence type="ECO:0000256" key="2">
    <source>
        <dbReference type="ARBA" id="ARBA00022737"/>
    </source>
</evidence>
<evidence type="ECO:0000313" key="6">
    <source>
        <dbReference type="EMBL" id="VDL91385.1"/>
    </source>
</evidence>
<name>A0A183SLA2_SCHSO</name>
<dbReference type="Pfam" id="PF13901">
    <property type="entry name" value="RH_dom"/>
    <property type="match status" value="1"/>
</dbReference>
<keyword evidence="2" id="KW-0677">Repeat</keyword>
<feature type="domain" description="Rubicon Homology" evidence="5">
    <location>
        <begin position="56"/>
        <end position="252"/>
    </location>
</feature>
<evidence type="ECO:0000256" key="3">
    <source>
        <dbReference type="ARBA" id="ARBA00022771"/>
    </source>
</evidence>
<evidence type="ECO:0000313" key="7">
    <source>
        <dbReference type="Proteomes" id="UP000275846"/>
    </source>
</evidence>
<evidence type="ECO:0000259" key="5">
    <source>
        <dbReference type="SMART" id="SM01175"/>
    </source>
</evidence>
<accession>A0A183SLA2</accession>
<dbReference type="WBParaSite" id="SSLN_0000516301-mRNA-1">
    <property type="protein sequence ID" value="SSLN_0000516301-mRNA-1"/>
    <property type="gene ID" value="SSLN_0000516301"/>
</dbReference>
<dbReference type="InterPro" id="IPR051366">
    <property type="entry name" value="DEF8"/>
</dbReference>
<dbReference type="InterPro" id="IPR025258">
    <property type="entry name" value="RH_dom"/>
</dbReference>
<dbReference type="EMBL" id="UYSU01033081">
    <property type="protein sequence ID" value="VDL91385.1"/>
    <property type="molecule type" value="Genomic_DNA"/>
</dbReference>
<evidence type="ECO:0000256" key="4">
    <source>
        <dbReference type="ARBA" id="ARBA00022833"/>
    </source>
</evidence>
<reference evidence="6 7" key="2">
    <citation type="submission" date="2018-11" db="EMBL/GenBank/DDBJ databases">
        <authorList>
            <consortium name="Pathogen Informatics"/>
        </authorList>
    </citation>
    <scope>NUCLEOTIDE SEQUENCE [LARGE SCALE GENOMIC DNA]</scope>
    <source>
        <strain evidence="6 7">NST_G2</strain>
    </source>
</reference>
<sequence length="272" mass="31032">MPKLPLSHCTGQIERMLGSRMREHEFVVQRGEELSQVVLAFVNTFCLSLEYLRSMRFCEYFGCFFCCTCHTNTLMVVPGAVLYHWSFLMLPVSNFARDILCRLHSRPLIHLADFQSNVLKREHALRDAIELRRQASRMYACATKKLERLPSHWYASADNWSLADLCAVAQGSLSIRLRQALEPCVEHLSTCLRCKARGFLCEVCHTGRVLFPFGQVNTVVCVDCGACFHRACLSRPPTAESCPRCLRRRRVPGSSSEEEEEEFITGTWCLVA</sequence>
<keyword evidence="1" id="KW-0479">Metal-binding</keyword>